<dbReference type="SUPFAM" id="SSF102114">
    <property type="entry name" value="Radical SAM enzymes"/>
    <property type="match status" value="1"/>
</dbReference>
<keyword evidence="4" id="KW-0408">Iron</keyword>
<dbReference type="InterPro" id="IPR007197">
    <property type="entry name" value="rSAM"/>
</dbReference>
<organism evidence="7 8">
    <name type="scientific">Neorhodopirellula lusitana</name>
    <dbReference type="NCBI Taxonomy" id="445327"/>
    <lineage>
        <taxon>Bacteria</taxon>
        <taxon>Pseudomonadati</taxon>
        <taxon>Planctomycetota</taxon>
        <taxon>Planctomycetia</taxon>
        <taxon>Pirellulales</taxon>
        <taxon>Pirellulaceae</taxon>
        <taxon>Neorhodopirellula</taxon>
    </lineage>
</organism>
<comment type="cofactor">
    <cofactor evidence="1">
        <name>[4Fe-4S] cluster</name>
        <dbReference type="ChEBI" id="CHEBI:49883"/>
    </cofactor>
</comment>
<comment type="caution">
    <text evidence="7">The sequence shown here is derived from an EMBL/GenBank/DDBJ whole genome shotgun (WGS) entry which is preliminary data.</text>
</comment>
<sequence length="442" mass="50508">MTNTSSDEKTEVGSVFISNYPPYSQWKDDALSDVRERLNQPPQTDSPLGLYLHIPFCRKRCKFCYFKVFTDVKAPEVQRYVDALCNEISMVSKLPVMGDRPFRFVYFGGGTPSFLSPKQLTKLADRLHEHITWDGAEEVTFECEPGTLSETKVKTLRETLGVTRISLGIENFSDQLLEDNGRAHLSKQVFNAWEWIEAADFNNVNIDLIAGMVGETWDNWKDNIRRTIDMSPESVTIYQMELPFNTIYSKDILGKKIESPVASWQLKRDWVDYAFDELIAAGYKVSSGYTLVKDLGEDSGMVSFSYRDNLWKGADLIATGIASFGHAGGVHYQNLPHMPAYLETIEKGELPLGRGFVPTQHQSLVREMILLLKRGYLERDYFTKKFGADIVQQWQEVWDGYVEQGLVEISDSKITLTREGLLRVDSMLSAFFEPEHQNVRYT</sequence>
<evidence type="ECO:0000313" key="8">
    <source>
        <dbReference type="Proteomes" id="UP001158067"/>
    </source>
</evidence>
<evidence type="ECO:0000313" key="7">
    <source>
        <dbReference type="EMBL" id="SMP39297.1"/>
    </source>
</evidence>
<dbReference type="SMART" id="SM00729">
    <property type="entry name" value="Elp3"/>
    <property type="match status" value="1"/>
</dbReference>
<keyword evidence="8" id="KW-1185">Reference proteome</keyword>
<dbReference type="CDD" id="cd01335">
    <property type="entry name" value="Radical_SAM"/>
    <property type="match status" value="1"/>
</dbReference>
<keyword evidence="2" id="KW-0949">S-adenosyl-L-methionine</keyword>
<keyword evidence="3" id="KW-0479">Metal-binding</keyword>
<feature type="domain" description="Radical SAM core" evidence="6">
    <location>
        <begin position="42"/>
        <end position="289"/>
    </location>
</feature>
<evidence type="ECO:0000256" key="4">
    <source>
        <dbReference type="ARBA" id="ARBA00023004"/>
    </source>
</evidence>
<dbReference type="PROSITE" id="PS51918">
    <property type="entry name" value="RADICAL_SAM"/>
    <property type="match status" value="1"/>
</dbReference>
<dbReference type="EMBL" id="FXUG01000001">
    <property type="protein sequence ID" value="SMP39297.1"/>
    <property type="molecule type" value="Genomic_DNA"/>
</dbReference>
<evidence type="ECO:0000256" key="5">
    <source>
        <dbReference type="ARBA" id="ARBA00023014"/>
    </source>
</evidence>
<dbReference type="InterPro" id="IPR006638">
    <property type="entry name" value="Elp3/MiaA/NifB-like_rSAM"/>
</dbReference>
<dbReference type="SFLD" id="SFLDG01065">
    <property type="entry name" value="anaerobic_coproporphyrinogen-I"/>
    <property type="match status" value="1"/>
</dbReference>
<proteinExistence type="predicted"/>
<accession>A0ABY1PNH7</accession>
<name>A0ABY1PNH7_9BACT</name>
<evidence type="ECO:0000256" key="2">
    <source>
        <dbReference type="ARBA" id="ARBA00022691"/>
    </source>
</evidence>
<dbReference type="PANTHER" id="PTHR13932:SF5">
    <property type="entry name" value="RADICAL S-ADENOSYL METHIONINE DOMAIN-CONTAINING PROTEIN 1, MITOCHONDRIAL"/>
    <property type="match status" value="1"/>
</dbReference>
<keyword evidence="5" id="KW-0411">Iron-sulfur</keyword>
<gene>
    <name evidence="7" type="ORF">SAMN06265222_101290</name>
</gene>
<dbReference type="Pfam" id="PF04055">
    <property type="entry name" value="Radical_SAM"/>
    <property type="match status" value="1"/>
</dbReference>
<evidence type="ECO:0000259" key="6">
    <source>
        <dbReference type="PROSITE" id="PS51918"/>
    </source>
</evidence>
<protein>
    <submittedName>
        <fullName evidence="7">Oxygen-independent coproporphyrinogen-3 oxidase</fullName>
    </submittedName>
</protein>
<dbReference type="SFLD" id="SFLDS00029">
    <property type="entry name" value="Radical_SAM"/>
    <property type="match status" value="1"/>
</dbReference>
<dbReference type="Gene3D" id="3.20.20.70">
    <property type="entry name" value="Aldolase class I"/>
    <property type="match status" value="1"/>
</dbReference>
<dbReference type="InterPro" id="IPR013785">
    <property type="entry name" value="Aldolase_TIM"/>
</dbReference>
<dbReference type="InterPro" id="IPR058240">
    <property type="entry name" value="rSAM_sf"/>
</dbReference>
<reference evidence="7 8" key="1">
    <citation type="submission" date="2017-05" db="EMBL/GenBank/DDBJ databases">
        <authorList>
            <person name="Varghese N."/>
            <person name="Submissions S."/>
        </authorList>
    </citation>
    <scope>NUCLEOTIDE SEQUENCE [LARGE SCALE GENOMIC DNA]</scope>
    <source>
        <strain evidence="7 8">DSM 25457</strain>
    </source>
</reference>
<dbReference type="RefSeq" id="WP_283430537.1">
    <property type="nucleotide sequence ID" value="NZ_FXUG01000001.1"/>
</dbReference>
<evidence type="ECO:0000256" key="1">
    <source>
        <dbReference type="ARBA" id="ARBA00001966"/>
    </source>
</evidence>
<dbReference type="InterPro" id="IPR034505">
    <property type="entry name" value="Coproporphyrinogen-III_oxidase"/>
</dbReference>
<dbReference type="PANTHER" id="PTHR13932">
    <property type="entry name" value="COPROPORPHYRINIGEN III OXIDASE"/>
    <property type="match status" value="1"/>
</dbReference>
<evidence type="ECO:0000256" key="3">
    <source>
        <dbReference type="ARBA" id="ARBA00022723"/>
    </source>
</evidence>
<dbReference type="Proteomes" id="UP001158067">
    <property type="component" value="Unassembled WGS sequence"/>
</dbReference>